<dbReference type="InterPro" id="IPR050834">
    <property type="entry name" value="Glycosyltransf_2"/>
</dbReference>
<dbReference type="GO" id="GO:0004553">
    <property type="term" value="F:hydrolase activity, hydrolyzing O-glycosyl compounds"/>
    <property type="evidence" value="ECO:0007669"/>
    <property type="project" value="InterPro"/>
</dbReference>
<evidence type="ECO:0000259" key="3">
    <source>
        <dbReference type="Pfam" id="PF02836"/>
    </source>
</evidence>
<dbReference type="Proteomes" id="UP000006250">
    <property type="component" value="Unassembled WGS sequence"/>
</dbReference>
<dbReference type="PANTHER" id="PTHR43685">
    <property type="entry name" value="GLYCOSYLTRANSFERASE"/>
    <property type="match status" value="1"/>
</dbReference>
<protein>
    <submittedName>
        <fullName evidence="4">Glycosyl transferase family 2</fullName>
    </submittedName>
</protein>
<comment type="caution">
    <text evidence="4">The sequence shown here is derived from an EMBL/GenBank/DDBJ whole genome shotgun (WGS) entry which is preliminary data.</text>
</comment>
<reference evidence="4 5" key="1">
    <citation type="submission" date="2010-08" db="EMBL/GenBank/DDBJ databases">
        <title>The draft genome of Desulfovibrio fructosovorans JJ.</title>
        <authorList>
            <consortium name="US DOE Joint Genome Institute (JGI-PGF)"/>
            <person name="Lucas S."/>
            <person name="Copeland A."/>
            <person name="Lapidus A."/>
            <person name="Cheng J.-F."/>
            <person name="Bruce D."/>
            <person name="Goodwin L."/>
            <person name="Pitluck S."/>
            <person name="Land M.L."/>
            <person name="Hauser L."/>
            <person name="Chang Y.-J."/>
            <person name="Jeffries C."/>
            <person name="Wall J.D."/>
            <person name="Stahl D.A."/>
            <person name="Arkin A.P."/>
            <person name="Dehal P."/>
            <person name="Stolyar S.M."/>
            <person name="Hazen T.C."/>
            <person name="Woyke T.J."/>
        </authorList>
    </citation>
    <scope>NUCLEOTIDE SEQUENCE [LARGE SCALE GENOMIC DNA]</scope>
    <source>
        <strain evidence="4 5">JJ</strain>
    </source>
</reference>
<name>E1K1R3_SOLFR</name>
<dbReference type="InterPro" id="IPR006103">
    <property type="entry name" value="Glyco_hydro_2_cat"/>
</dbReference>
<keyword evidence="5" id="KW-1185">Reference proteome</keyword>
<keyword evidence="1" id="KW-1133">Transmembrane helix</keyword>
<feature type="transmembrane region" description="Helical" evidence="1">
    <location>
        <begin position="598"/>
        <end position="631"/>
    </location>
</feature>
<feature type="transmembrane region" description="Helical" evidence="1">
    <location>
        <begin position="825"/>
        <end position="846"/>
    </location>
</feature>
<keyword evidence="1" id="KW-0472">Membrane</keyword>
<evidence type="ECO:0000259" key="2">
    <source>
        <dbReference type="Pfam" id="PF00535"/>
    </source>
</evidence>
<dbReference type="RefSeq" id="WP_005996606.1">
    <property type="nucleotide sequence ID" value="NZ_AECZ01000043.1"/>
</dbReference>
<feature type="domain" description="Glycoside hydrolase family 2 catalytic" evidence="3">
    <location>
        <begin position="30"/>
        <end position="231"/>
    </location>
</feature>
<dbReference type="Gene3D" id="3.20.20.80">
    <property type="entry name" value="Glycosidases"/>
    <property type="match status" value="1"/>
</dbReference>
<dbReference type="InterPro" id="IPR029044">
    <property type="entry name" value="Nucleotide-diphossugar_trans"/>
</dbReference>
<sequence>MFQIEEGLAGVKTLPRVRAKGRYLFAGEDKFFIKGVTYGPFPENSRGEQLPEDETVNHDFELMRRAGVNSIRVYYVPPRRFLDIAARHGIRVMVGIPWPEHLCFLDQWEVKEDIKKTVREAVASLAGHPALLAWLIGNEIPSHIVRWHGAGKVEKFLAKLAAIVREEDPEGMVTYANYPSTEYLRLPFLDFLSINVYLHDKKAFRSYVKRLQNVAGELPLVLSEFGMDSIRNDEDHVAETLSWQLNSAFELGVSGTMVFAWTDEWFTGGHLIEDWKFGIVTETRKPKPAYQAVADVYRQRLPMLPENAPFISVVVCAYNAASTMDGCLASFAKVDYPKFEVIVVDDGSTDETGAISDRHAAAAPYIHVIHQPNLGLSAARNVGMNAAQGEIVAYTDSDCYVDPHWLHYMAWAFTEERFVAVGGPNLTPAEDNRTAACVAVSPGAPTHVLLTDEIAEHIPGCNMAYRKEHLAGIGGFDATYRAAGDDVDVCWRLQDQGHLIGFSAAMTVWHHRRNTVSAYLKQQKGYGRAEALLLPKHKDRFNMLGNSRWAGRIYGDISGALLAARPIVYHGAFGMGLFQTLYEPKGSLTAYLPLSMEWMLLAVACMIATPFSLIAGGLGLAMAASTLAFVAYRVSKARLPEQYDNITARLIIAGLTVAQPVLRGWTRYKTVWTLKRGAGVNACPLPLADTTACDESNLPRVGILRRLAATGSILAHRLSFHRFFWNDKSLERDELLASIIGLLRTLGVSYALDSGFAASSSTPPWDLAAKAGKLTTARLRVTVENHGGEKRFVRLAGSVLPSGASVLALVACLGAAAGSFLFHPILALAAGAVALGLAGWMVTGLFRAASLVATIIQYVMVTRPGCSMTEPVEERVTRVVKPRTAETVAEAAEEAQEVVPAAPAVAVEPEPVVVETEAA</sequence>
<evidence type="ECO:0000256" key="1">
    <source>
        <dbReference type="SAM" id="Phobius"/>
    </source>
</evidence>
<feature type="domain" description="Glycosyltransferase 2-like" evidence="2">
    <location>
        <begin position="312"/>
        <end position="470"/>
    </location>
</feature>
<feature type="transmembrane region" description="Helical" evidence="1">
    <location>
        <begin position="799"/>
        <end position="819"/>
    </location>
</feature>
<dbReference type="Pfam" id="PF00535">
    <property type="entry name" value="Glycos_transf_2"/>
    <property type="match status" value="1"/>
</dbReference>
<dbReference type="PANTHER" id="PTHR43685:SF3">
    <property type="entry name" value="SLR2126 PROTEIN"/>
    <property type="match status" value="1"/>
</dbReference>
<accession>E1K1R3</accession>
<proteinExistence type="predicted"/>
<evidence type="ECO:0000313" key="5">
    <source>
        <dbReference type="Proteomes" id="UP000006250"/>
    </source>
</evidence>
<dbReference type="Gene3D" id="3.90.550.10">
    <property type="entry name" value="Spore Coat Polysaccharide Biosynthesis Protein SpsA, Chain A"/>
    <property type="match status" value="1"/>
</dbReference>
<dbReference type="EMBL" id="AECZ01000043">
    <property type="protein sequence ID" value="EFL49454.1"/>
    <property type="molecule type" value="Genomic_DNA"/>
</dbReference>
<dbReference type="GO" id="GO:0016740">
    <property type="term" value="F:transferase activity"/>
    <property type="evidence" value="ECO:0007669"/>
    <property type="project" value="UniProtKB-KW"/>
</dbReference>
<dbReference type="Pfam" id="PF02836">
    <property type="entry name" value="Glyco_hydro_2_C"/>
    <property type="match status" value="1"/>
</dbReference>
<dbReference type="eggNOG" id="COG1216">
    <property type="taxonomic scope" value="Bacteria"/>
</dbReference>
<dbReference type="InterPro" id="IPR001173">
    <property type="entry name" value="Glyco_trans_2-like"/>
</dbReference>
<dbReference type="SUPFAM" id="SSF53448">
    <property type="entry name" value="Nucleotide-diphospho-sugar transferases"/>
    <property type="match status" value="1"/>
</dbReference>
<keyword evidence="1" id="KW-0812">Transmembrane</keyword>
<gene>
    <name evidence="4" type="ORF">DesfrDRAFT_3813</name>
</gene>
<dbReference type="OrthoDB" id="9809116at2"/>
<organism evidence="4 5">
    <name type="scientific">Solidesulfovibrio fructosivorans JJ]</name>
    <dbReference type="NCBI Taxonomy" id="596151"/>
    <lineage>
        <taxon>Bacteria</taxon>
        <taxon>Pseudomonadati</taxon>
        <taxon>Thermodesulfobacteriota</taxon>
        <taxon>Desulfovibrionia</taxon>
        <taxon>Desulfovibrionales</taxon>
        <taxon>Desulfovibrionaceae</taxon>
        <taxon>Solidesulfovibrio</taxon>
    </lineage>
</organism>
<dbReference type="STRING" id="596151.DesfrDRAFT_3813"/>
<dbReference type="AlphaFoldDB" id="E1K1R3"/>
<keyword evidence="4" id="KW-0808">Transferase</keyword>
<dbReference type="GO" id="GO:0005975">
    <property type="term" value="P:carbohydrate metabolic process"/>
    <property type="evidence" value="ECO:0007669"/>
    <property type="project" value="InterPro"/>
</dbReference>
<dbReference type="InterPro" id="IPR017853">
    <property type="entry name" value="GH"/>
</dbReference>
<dbReference type="eggNOG" id="COG3934">
    <property type="taxonomic scope" value="Bacteria"/>
</dbReference>
<dbReference type="SUPFAM" id="SSF51445">
    <property type="entry name" value="(Trans)glycosidases"/>
    <property type="match status" value="1"/>
</dbReference>
<evidence type="ECO:0000313" key="4">
    <source>
        <dbReference type="EMBL" id="EFL49454.1"/>
    </source>
</evidence>